<gene>
    <name evidence="26" type="ORF">E1H14_06615</name>
</gene>
<keyword evidence="18" id="KW-0594">Phospholipid biosynthesis</keyword>
<evidence type="ECO:0000256" key="1">
    <source>
        <dbReference type="ARBA" id="ARBA00004429"/>
    </source>
</evidence>
<feature type="transmembrane region" description="Helical" evidence="24">
    <location>
        <begin position="123"/>
        <end position="144"/>
    </location>
</feature>
<evidence type="ECO:0000256" key="11">
    <source>
        <dbReference type="ARBA" id="ARBA00022741"/>
    </source>
</evidence>
<comment type="cofactor">
    <cofactor evidence="23">
        <name>Mg(2+)</name>
        <dbReference type="ChEBI" id="CHEBI:18420"/>
    </cofactor>
    <text evidence="23">Mn(2+), Zn(2+), Cd(2+) and Co(2+) support activity to lesser extents.</text>
</comment>
<sequence>MNTTPSSRKAAHTPASEPLAKSAAQIPPLKTRGLARFYHATRYSLQGLKTAYQTEPAFRYETWCALALLPAAFWLASSPLHWALLISSLLFVLIMELINTAIEAIVDRAGREYHELAGLAKDLGSAAVLFALFIALLCWGSSLWSRLLV</sequence>
<feature type="binding site" evidence="23">
    <location>
        <position position="55"/>
    </location>
    <ligand>
        <name>a divalent metal cation</name>
        <dbReference type="ChEBI" id="CHEBI:60240"/>
    </ligand>
</feature>
<feature type="binding site" evidence="21">
    <location>
        <position position="96"/>
    </location>
    <ligand>
        <name>substrate</name>
    </ligand>
</feature>
<keyword evidence="5" id="KW-1003">Cell membrane</keyword>
<feature type="binding site" evidence="21">
    <location>
        <position position="36"/>
    </location>
    <ligand>
        <name>substrate</name>
    </ligand>
</feature>
<feature type="binding site" evidence="21">
    <location>
        <begin position="139"/>
        <end position="144"/>
    </location>
    <ligand>
        <name>substrate</name>
    </ligand>
</feature>
<feature type="binding site" evidence="22">
    <location>
        <begin position="121"/>
        <end position="122"/>
    </location>
    <ligand>
        <name>ATP</name>
        <dbReference type="ChEBI" id="CHEBI:30616"/>
    </ligand>
</feature>
<feature type="transmembrane region" description="Helical" evidence="24">
    <location>
        <begin position="82"/>
        <end position="102"/>
    </location>
</feature>
<dbReference type="PANTHER" id="PTHR34299:SF1">
    <property type="entry name" value="DIACYLGLYCEROL KINASE"/>
    <property type="match status" value="1"/>
</dbReference>
<dbReference type="GO" id="GO:0004143">
    <property type="term" value="F:ATP-dependent diacylglycerol kinase activity"/>
    <property type="evidence" value="ECO:0007669"/>
    <property type="project" value="UniProtKB-EC"/>
</dbReference>
<keyword evidence="17 24" id="KW-0472">Membrane</keyword>
<evidence type="ECO:0000256" key="16">
    <source>
        <dbReference type="ARBA" id="ARBA00023098"/>
    </source>
</evidence>
<feature type="active site" description="Proton acceptor" evidence="20">
    <location>
        <position position="96"/>
    </location>
</feature>
<dbReference type="GO" id="GO:0046872">
    <property type="term" value="F:metal ion binding"/>
    <property type="evidence" value="ECO:0007669"/>
    <property type="project" value="UniProtKB-KW"/>
</dbReference>
<accession>A0A5A9W318</accession>
<keyword evidence="27" id="KW-1185">Reference proteome</keyword>
<dbReference type="Proteomes" id="UP000325302">
    <property type="component" value="Unassembled WGS sequence"/>
</dbReference>
<dbReference type="PANTHER" id="PTHR34299">
    <property type="entry name" value="DIACYLGLYCEROL KINASE"/>
    <property type="match status" value="1"/>
</dbReference>
<dbReference type="Gene3D" id="1.10.287.3610">
    <property type="match status" value="1"/>
</dbReference>
<keyword evidence="19 24" id="KW-1208">Phospholipid metabolism</keyword>
<evidence type="ECO:0000313" key="26">
    <source>
        <dbReference type="EMBL" id="KAA0875087.1"/>
    </source>
</evidence>
<evidence type="ECO:0000256" key="22">
    <source>
        <dbReference type="PIRSR" id="PIRSR600829-3"/>
    </source>
</evidence>
<keyword evidence="10 23" id="KW-0479">Metal-binding</keyword>
<evidence type="ECO:0000256" key="4">
    <source>
        <dbReference type="ARBA" id="ARBA00017575"/>
    </source>
</evidence>
<evidence type="ECO:0000256" key="10">
    <source>
        <dbReference type="ARBA" id="ARBA00022723"/>
    </source>
</evidence>
<evidence type="ECO:0000256" key="5">
    <source>
        <dbReference type="ARBA" id="ARBA00022475"/>
    </source>
</evidence>
<evidence type="ECO:0000256" key="3">
    <source>
        <dbReference type="ARBA" id="ARBA00012133"/>
    </source>
</evidence>
<dbReference type="InterPro" id="IPR033718">
    <property type="entry name" value="DAGK_prok"/>
</dbReference>
<keyword evidence="15 24" id="KW-1133">Transmembrane helix</keyword>
<comment type="caution">
    <text evidence="26">The sequence shown here is derived from an EMBL/GenBank/DDBJ whole genome shotgun (WGS) entry which is preliminary data.</text>
</comment>
<feature type="binding site" evidence="21">
    <location>
        <begin position="57"/>
        <end position="61"/>
    </location>
    <ligand>
        <name>substrate</name>
    </ligand>
</feature>
<keyword evidence="8 24" id="KW-0808">Transferase</keyword>
<feature type="binding site" evidence="22">
    <location>
        <position position="55"/>
    </location>
    <ligand>
        <name>ATP</name>
        <dbReference type="ChEBI" id="CHEBI:30616"/>
    </ligand>
</feature>
<dbReference type="EC" id="2.7.1.107" evidence="3 24"/>
<dbReference type="GO" id="GO:0005886">
    <property type="term" value="C:plasma membrane"/>
    <property type="evidence" value="ECO:0007669"/>
    <property type="project" value="UniProtKB-SubCell"/>
</dbReference>
<comment type="subcellular location">
    <subcellularLocation>
        <location evidence="1 24">Cell inner membrane</location>
        <topology evidence="1 24">Multi-pass membrane protein</topology>
    </subcellularLocation>
</comment>
<dbReference type="Pfam" id="PF01219">
    <property type="entry name" value="DAGK_prokar"/>
    <property type="match status" value="1"/>
</dbReference>
<name>A0A5A9W318_9GAMM</name>
<evidence type="ECO:0000256" key="6">
    <source>
        <dbReference type="ARBA" id="ARBA00022516"/>
    </source>
</evidence>
<evidence type="ECO:0000256" key="17">
    <source>
        <dbReference type="ARBA" id="ARBA00023136"/>
    </source>
</evidence>
<evidence type="ECO:0000256" key="9">
    <source>
        <dbReference type="ARBA" id="ARBA00022692"/>
    </source>
</evidence>
<organism evidence="26 27">
    <name type="scientific">Nitrincola tapanii</name>
    <dbReference type="NCBI Taxonomy" id="1708751"/>
    <lineage>
        <taxon>Bacteria</taxon>
        <taxon>Pseudomonadati</taxon>
        <taxon>Pseudomonadota</taxon>
        <taxon>Gammaproteobacteria</taxon>
        <taxon>Oceanospirillales</taxon>
        <taxon>Oceanospirillaceae</taxon>
        <taxon>Nitrincola</taxon>
    </lineage>
</organism>
<proteinExistence type="inferred from homology"/>
<feature type="binding site" evidence="22">
    <location>
        <position position="103"/>
    </location>
    <ligand>
        <name>ATP</name>
        <dbReference type="ChEBI" id="CHEBI:30616"/>
    </ligand>
</feature>
<dbReference type="InterPro" id="IPR000829">
    <property type="entry name" value="DAGK"/>
</dbReference>
<evidence type="ECO:0000256" key="19">
    <source>
        <dbReference type="ARBA" id="ARBA00023264"/>
    </source>
</evidence>
<evidence type="ECO:0000256" key="7">
    <source>
        <dbReference type="ARBA" id="ARBA00022519"/>
    </source>
</evidence>
<keyword evidence="13 22" id="KW-0067">ATP-binding</keyword>
<dbReference type="RefSeq" id="WP_149390667.1">
    <property type="nucleotide sequence ID" value="NZ_SMRS01000004.1"/>
</dbReference>
<dbReference type="AlphaFoldDB" id="A0A5A9W318"/>
<evidence type="ECO:0000256" key="2">
    <source>
        <dbReference type="ARBA" id="ARBA00005967"/>
    </source>
</evidence>
<dbReference type="PROSITE" id="PS01069">
    <property type="entry name" value="DAGK_PROKAR"/>
    <property type="match status" value="1"/>
</dbReference>
<protein>
    <recommendedName>
        <fullName evidence="4 24">Diacylglycerol kinase</fullName>
        <ecNumber evidence="3 24">2.7.1.107</ecNumber>
    </recommendedName>
</protein>
<dbReference type="InterPro" id="IPR036945">
    <property type="entry name" value="DAGK_sf"/>
</dbReference>
<keyword evidence="7 24" id="KW-0997">Cell inner membrane</keyword>
<feature type="binding site" evidence="22">
    <location>
        <position position="43"/>
    </location>
    <ligand>
        <name>ATP</name>
        <dbReference type="ChEBI" id="CHEBI:30616"/>
    </ligand>
</feature>
<evidence type="ECO:0000256" key="8">
    <source>
        <dbReference type="ARBA" id="ARBA00022679"/>
    </source>
</evidence>
<reference evidence="26 27" key="1">
    <citation type="submission" date="2019-03" db="EMBL/GenBank/DDBJ databases">
        <title>Nitrincola sp. nov. isolated from an Indian soda lake.</title>
        <authorList>
            <person name="Joshi A."/>
            <person name="Thite S.V."/>
            <person name="Joseph N."/>
            <person name="Dhotre D."/>
            <person name="Moorthy M."/>
            <person name="Shouche Y.S."/>
        </authorList>
    </citation>
    <scope>NUCLEOTIDE SEQUENCE [LARGE SCALE GENOMIC DNA]</scope>
    <source>
        <strain evidence="26 27">MEB193</strain>
    </source>
</reference>
<evidence type="ECO:0000256" key="21">
    <source>
        <dbReference type="PIRSR" id="PIRSR600829-2"/>
    </source>
</evidence>
<evidence type="ECO:0000256" key="20">
    <source>
        <dbReference type="PIRSR" id="PIRSR600829-1"/>
    </source>
</evidence>
<feature type="binding site" evidence="23">
    <location>
        <position position="103"/>
    </location>
    <ligand>
        <name>a divalent metal cation</name>
        <dbReference type="ChEBI" id="CHEBI:60240"/>
    </ligand>
</feature>
<keyword evidence="6" id="KW-0444">Lipid biosynthesis</keyword>
<feature type="binding site" evidence="21">
    <location>
        <position position="125"/>
    </location>
    <ligand>
        <name>substrate</name>
    </ligand>
</feature>
<keyword evidence="12 24" id="KW-0418">Kinase</keyword>
<feature type="binding site" evidence="22">
    <location>
        <position position="36"/>
    </location>
    <ligand>
        <name>ATP</name>
        <dbReference type="ChEBI" id="CHEBI:30616"/>
    </ligand>
</feature>
<evidence type="ECO:0000256" key="15">
    <source>
        <dbReference type="ARBA" id="ARBA00022989"/>
    </source>
</evidence>
<feature type="binding site" evidence="22">
    <location>
        <begin position="112"/>
        <end position="114"/>
    </location>
    <ligand>
        <name>ATP</name>
        <dbReference type="ChEBI" id="CHEBI:30616"/>
    </ligand>
</feature>
<keyword evidence="14 23" id="KW-0460">Magnesium</keyword>
<feature type="transmembrane region" description="Helical" evidence="24">
    <location>
        <begin position="58"/>
        <end position="76"/>
    </location>
</feature>
<evidence type="ECO:0000256" key="12">
    <source>
        <dbReference type="ARBA" id="ARBA00022777"/>
    </source>
</evidence>
<evidence type="ECO:0000313" key="27">
    <source>
        <dbReference type="Proteomes" id="UP000325302"/>
    </source>
</evidence>
<keyword evidence="16 24" id="KW-0443">Lipid metabolism</keyword>
<feature type="region of interest" description="Disordered" evidence="25">
    <location>
        <begin position="1"/>
        <end position="22"/>
    </location>
</feature>
<keyword evidence="11 22" id="KW-0547">Nucleotide-binding</keyword>
<dbReference type="EMBL" id="SMRS01000004">
    <property type="protein sequence ID" value="KAA0875087.1"/>
    <property type="molecule type" value="Genomic_DNA"/>
</dbReference>
<comment type="function">
    <text evidence="24">Catalyzes the ATP-dependent phosphorylation of sn-l,2-diacylglycerol (DAG) to phosphatidic acid. Involved in the recycling of diacylglycerol produced as a by-product during membrane-derived oligosaccharide (MDO) biosynthesis.</text>
</comment>
<evidence type="ECO:0000256" key="13">
    <source>
        <dbReference type="ARBA" id="ARBA00022840"/>
    </source>
</evidence>
<evidence type="ECO:0000256" key="24">
    <source>
        <dbReference type="RuleBase" id="RU363065"/>
    </source>
</evidence>
<dbReference type="GO" id="GO:0005524">
    <property type="term" value="F:ATP binding"/>
    <property type="evidence" value="ECO:0007669"/>
    <property type="project" value="UniProtKB-KW"/>
</dbReference>
<evidence type="ECO:0000256" key="25">
    <source>
        <dbReference type="SAM" id="MobiDB-lite"/>
    </source>
</evidence>
<comment type="similarity">
    <text evidence="2 24">Belongs to the bacterial diacylglycerol kinase family.</text>
</comment>
<evidence type="ECO:0000256" key="23">
    <source>
        <dbReference type="PIRSR" id="PIRSR600829-4"/>
    </source>
</evidence>
<evidence type="ECO:0000256" key="18">
    <source>
        <dbReference type="ARBA" id="ARBA00023209"/>
    </source>
</evidence>
<comment type="catalytic activity">
    <reaction evidence="24">
        <text>a 1,2-diacyl-sn-glycerol + ATP = a 1,2-diacyl-sn-glycero-3-phosphate + ADP + H(+)</text>
        <dbReference type="Rhea" id="RHEA:10272"/>
        <dbReference type="ChEBI" id="CHEBI:15378"/>
        <dbReference type="ChEBI" id="CHEBI:17815"/>
        <dbReference type="ChEBI" id="CHEBI:30616"/>
        <dbReference type="ChEBI" id="CHEBI:58608"/>
        <dbReference type="ChEBI" id="CHEBI:456216"/>
        <dbReference type="EC" id="2.7.1.107"/>
    </reaction>
</comment>
<dbReference type="GO" id="GO:0006654">
    <property type="term" value="P:phosphatidic acid biosynthetic process"/>
    <property type="evidence" value="ECO:0007669"/>
    <property type="project" value="InterPro"/>
</dbReference>
<keyword evidence="9 24" id="KW-0812">Transmembrane</keyword>
<evidence type="ECO:0000256" key="14">
    <source>
        <dbReference type="ARBA" id="ARBA00022842"/>
    </source>
</evidence>
<dbReference type="OrthoDB" id="9796011at2"/>
<dbReference type="CDD" id="cd14264">
    <property type="entry name" value="DAGK_IM"/>
    <property type="match status" value="1"/>
</dbReference>